<dbReference type="CDD" id="cd07984">
    <property type="entry name" value="LPLAT_LABLAT-like"/>
    <property type="match status" value="1"/>
</dbReference>
<dbReference type="GO" id="GO:0016746">
    <property type="term" value="F:acyltransferase activity"/>
    <property type="evidence" value="ECO:0007669"/>
    <property type="project" value="UniProtKB-KW"/>
</dbReference>
<dbReference type="PIRSF" id="PIRSF026649">
    <property type="entry name" value="MsbB"/>
    <property type="match status" value="1"/>
</dbReference>
<evidence type="ECO:0000256" key="5">
    <source>
        <dbReference type="ARBA" id="ARBA00023136"/>
    </source>
</evidence>
<evidence type="ECO:0000256" key="1">
    <source>
        <dbReference type="ARBA" id="ARBA00004533"/>
    </source>
</evidence>
<dbReference type="RefSeq" id="WP_065318492.1">
    <property type="nucleotide sequence ID" value="NZ_CP017477.1"/>
</dbReference>
<dbReference type="OrthoDB" id="9801955at2"/>
<proteinExistence type="predicted"/>
<dbReference type="STRING" id="1774273.LPB03_00180"/>
<evidence type="ECO:0000313" key="9">
    <source>
        <dbReference type="Proteomes" id="UP000092584"/>
    </source>
</evidence>
<feature type="transmembrane region" description="Helical" evidence="7">
    <location>
        <begin position="20"/>
        <end position="39"/>
    </location>
</feature>
<evidence type="ECO:0000256" key="4">
    <source>
        <dbReference type="ARBA" id="ARBA00022679"/>
    </source>
</evidence>
<reference evidence="9" key="1">
    <citation type="submission" date="2016-02" db="EMBL/GenBank/DDBJ databases">
        <authorList>
            <person name="Shin S.-K."/>
            <person name="Yi H."/>
            <person name="Kim E."/>
        </authorList>
    </citation>
    <scope>NUCLEOTIDE SEQUENCE [LARGE SCALE GENOMIC DNA]</scope>
    <source>
        <strain evidence="9">LPB0003</strain>
    </source>
</reference>
<dbReference type="AlphaFoldDB" id="A0A1B8TZQ4"/>
<organism evidence="8 9">
    <name type="scientific">Polaribacter vadi</name>
    <dbReference type="NCBI Taxonomy" id="1774273"/>
    <lineage>
        <taxon>Bacteria</taxon>
        <taxon>Pseudomonadati</taxon>
        <taxon>Bacteroidota</taxon>
        <taxon>Flavobacteriia</taxon>
        <taxon>Flavobacteriales</taxon>
        <taxon>Flavobacteriaceae</taxon>
    </lineage>
</organism>
<gene>
    <name evidence="8" type="ORF">LPB3_04925</name>
</gene>
<name>A0A1B8TZQ4_9FLAO</name>
<keyword evidence="9" id="KW-1185">Reference proteome</keyword>
<comment type="caution">
    <text evidence="8">The sequence shown here is derived from an EMBL/GenBank/DDBJ whole genome shotgun (WGS) entry which is preliminary data.</text>
</comment>
<dbReference type="PANTHER" id="PTHR30606">
    <property type="entry name" value="LIPID A BIOSYNTHESIS LAUROYL ACYLTRANSFERASE"/>
    <property type="match status" value="1"/>
</dbReference>
<dbReference type="KEGG" id="pob:LPB03_00180"/>
<keyword evidence="2" id="KW-1003">Cell membrane</keyword>
<dbReference type="Pfam" id="PF03279">
    <property type="entry name" value="Lip_A_acyltrans"/>
    <property type="match status" value="1"/>
</dbReference>
<evidence type="ECO:0000256" key="3">
    <source>
        <dbReference type="ARBA" id="ARBA00022519"/>
    </source>
</evidence>
<dbReference type="PANTHER" id="PTHR30606:SF10">
    <property type="entry name" value="PHOSPHATIDYLINOSITOL MANNOSIDE ACYLTRANSFERASE"/>
    <property type="match status" value="1"/>
</dbReference>
<protein>
    <submittedName>
        <fullName evidence="8">Lipid A biosynthesis acyltransferase</fullName>
    </submittedName>
</protein>
<evidence type="ECO:0000256" key="2">
    <source>
        <dbReference type="ARBA" id="ARBA00022475"/>
    </source>
</evidence>
<dbReference type="Proteomes" id="UP000092584">
    <property type="component" value="Unassembled WGS sequence"/>
</dbReference>
<keyword evidence="4 8" id="KW-0808">Transferase</keyword>
<evidence type="ECO:0000256" key="6">
    <source>
        <dbReference type="ARBA" id="ARBA00023315"/>
    </source>
</evidence>
<keyword evidence="5 7" id="KW-0472">Membrane</keyword>
<keyword evidence="7" id="KW-0812">Transmembrane</keyword>
<sequence>MQFLIFALVYPFIWLLSKLPMRFLYIISDVLYIFVYHVFKYRKTVVFNNLNLVFPEKSSEEKKQIAKKFFQHFTDLFMETIKAISISKKEILKRYQYKNPEVAQKFIKEGRSIAFVSAHQANWEWFANAPLLVNCRARGAYTSLGNKYFDKVVRESRERFGFVCYESSKTVKAFYEDYKKQIQSIYLLISDQSPQLEHTLYWQEFFGIKVPFHVGAESLAKKFDLVVIFCATKKIKRGVYETEFILISENPKELKNYEITDTYIQLSEQLIKEQPEFYLWSHKRFKHRNKFEKWKKMKKIKD</sequence>
<dbReference type="GO" id="GO:0009247">
    <property type="term" value="P:glycolipid biosynthetic process"/>
    <property type="evidence" value="ECO:0007669"/>
    <property type="project" value="UniProtKB-ARBA"/>
</dbReference>
<accession>A0A1B8TZQ4</accession>
<comment type="subcellular location">
    <subcellularLocation>
        <location evidence="1">Cell inner membrane</location>
    </subcellularLocation>
</comment>
<dbReference type="EMBL" id="LSFM01000019">
    <property type="protein sequence ID" value="OBY65120.1"/>
    <property type="molecule type" value="Genomic_DNA"/>
</dbReference>
<evidence type="ECO:0000313" key="8">
    <source>
        <dbReference type="EMBL" id="OBY65120.1"/>
    </source>
</evidence>
<keyword evidence="7" id="KW-1133">Transmembrane helix</keyword>
<evidence type="ECO:0000256" key="7">
    <source>
        <dbReference type="SAM" id="Phobius"/>
    </source>
</evidence>
<dbReference type="GO" id="GO:0005886">
    <property type="term" value="C:plasma membrane"/>
    <property type="evidence" value="ECO:0007669"/>
    <property type="project" value="UniProtKB-SubCell"/>
</dbReference>
<dbReference type="InterPro" id="IPR004960">
    <property type="entry name" value="LipA_acyltrans"/>
</dbReference>
<keyword evidence="3" id="KW-0997">Cell inner membrane</keyword>
<keyword evidence="6 8" id="KW-0012">Acyltransferase</keyword>